<dbReference type="AlphaFoldDB" id="A0A0G0SEP0"/>
<organism evidence="2 3">
    <name type="scientific">Candidatus Gottesmanbacteria bacterium GW2011_GWC2_39_8</name>
    <dbReference type="NCBI Taxonomy" id="1618450"/>
    <lineage>
        <taxon>Bacteria</taxon>
        <taxon>Candidatus Gottesmaniibacteriota</taxon>
    </lineage>
</organism>
<dbReference type="GO" id="GO:0030246">
    <property type="term" value="F:carbohydrate binding"/>
    <property type="evidence" value="ECO:0007669"/>
    <property type="project" value="InterPro"/>
</dbReference>
<name>A0A0G0SEP0_9BACT</name>
<dbReference type="Gene3D" id="2.60.40.680">
    <property type="match status" value="1"/>
</dbReference>
<protein>
    <recommendedName>
        <fullName evidence="1">Cohesin domain-containing protein</fullName>
    </recommendedName>
</protein>
<dbReference type="EMBL" id="LBXN01000022">
    <property type="protein sequence ID" value="KKR33165.1"/>
    <property type="molecule type" value="Genomic_DNA"/>
</dbReference>
<dbReference type="InterPro" id="IPR002102">
    <property type="entry name" value="Cohesin_dom"/>
</dbReference>
<evidence type="ECO:0000259" key="1">
    <source>
        <dbReference type="Pfam" id="PF00963"/>
    </source>
</evidence>
<dbReference type="SUPFAM" id="SSF49384">
    <property type="entry name" value="Carbohydrate-binding domain"/>
    <property type="match status" value="1"/>
</dbReference>
<dbReference type="GO" id="GO:0000272">
    <property type="term" value="P:polysaccharide catabolic process"/>
    <property type="evidence" value="ECO:0007669"/>
    <property type="project" value="InterPro"/>
</dbReference>
<proteinExistence type="predicted"/>
<evidence type="ECO:0000313" key="2">
    <source>
        <dbReference type="EMBL" id="KKR33165.1"/>
    </source>
</evidence>
<accession>A0A0G0SEP0</accession>
<gene>
    <name evidence="2" type="ORF">UT63_C0022G0008</name>
</gene>
<reference evidence="2 3" key="1">
    <citation type="journal article" date="2015" name="Nature">
        <title>rRNA introns, odd ribosomes, and small enigmatic genomes across a large radiation of phyla.</title>
        <authorList>
            <person name="Brown C.T."/>
            <person name="Hug L.A."/>
            <person name="Thomas B.C."/>
            <person name="Sharon I."/>
            <person name="Castelle C.J."/>
            <person name="Singh A."/>
            <person name="Wilkins M.J."/>
            <person name="Williams K.H."/>
            <person name="Banfield J.F."/>
        </authorList>
    </citation>
    <scope>NUCLEOTIDE SEQUENCE [LARGE SCALE GENOMIC DNA]</scope>
</reference>
<dbReference type="InterPro" id="IPR008965">
    <property type="entry name" value="CBM2/CBM3_carb-bd_dom_sf"/>
</dbReference>
<comment type="caution">
    <text evidence="2">The sequence shown here is derived from an EMBL/GenBank/DDBJ whole genome shotgun (WGS) entry which is preliminary data.</text>
</comment>
<dbReference type="Pfam" id="PF00963">
    <property type="entry name" value="Cohesin"/>
    <property type="match status" value="1"/>
</dbReference>
<dbReference type="Proteomes" id="UP000034539">
    <property type="component" value="Unassembled WGS sequence"/>
</dbReference>
<evidence type="ECO:0000313" key="3">
    <source>
        <dbReference type="Proteomes" id="UP000034539"/>
    </source>
</evidence>
<sequence length="188" mass="20586">MKKIIYILLIILLGEAVFAVSFFLTPGVKEIPKEKKAEEKVNTGGASLYFAPDSVTVKPFQNFDTKIVLSAEEKIINSADLYITYDPKLLEASISGGILSIKQGEYFSIFPSRTLDAKTGNIYLLGVRDFYTKAVLKSPVSLGTLTFKALKSGKTQVKFKDPGSAMIEADTNKNVLGETGEMEVEITD</sequence>
<dbReference type="CDD" id="cd08547">
    <property type="entry name" value="Type_II_cohesin"/>
    <property type="match status" value="1"/>
</dbReference>
<feature type="domain" description="Cohesin" evidence="1">
    <location>
        <begin position="53"/>
        <end position="177"/>
    </location>
</feature>